<dbReference type="PANTHER" id="PTHR30146:SF148">
    <property type="entry name" value="HTH-TYPE TRANSCRIPTIONAL REPRESSOR PURR-RELATED"/>
    <property type="match status" value="1"/>
</dbReference>
<dbReference type="GO" id="GO:0000976">
    <property type="term" value="F:transcription cis-regulatory region binding"/>
    <property type="evidence" value="ECO:0007669"/>
    <property type="project" value="TreeGrafter"/>
</dbReference>
<reference evidence="7 8" key="1">
    <citation type="submission" date="2018-11" db="EMBL/GenBank/DDBJ databases">
        <title>Sequencing the genomes of 1000 actinobacteria strains.</title>
        <authorList>
            <person name="Klenk H.-P."/>
        </authorList>
    </citation>
    <scope>NUCLEOTIDE SEQUENCE [LARGE SCALE GENOMIC DNA]</scope>
    <source>
        <strain evidence="7 8">DSM 11294</strain>
    </source>
</reference>
<dbReference type="PROSITE" id="PS50932">
    <property type="entry name" value="HTH_LACI_2"/>
    <property type="match status" value="1"/>
</dbReference>
<evidence type="ECO:0000256" key="1">
    <source>
        <dbReference type="ARBA" id="ARBA00022491"/>
    </source>
</evidence>
<gene>
    <name evidence="7" type="ORF">EDD31_2205</name>
</gene>
<keyword evidence="8" id="KW-1185">Reference proteome</keyword>
<dbReference type="CDD" id="cd01392">
    <property type="entry name" value="HTH_LacI"/>
    <property type="match status" value="1"/>
</dbReference>
<protein>
    <submittedName>
        <fullName evidence="7">LacI family transcriptional regulator</fullName>
    </submittedName>
</protein>
<dbReference type="SUPFAM" id="SSF53822">
    <property type="entry name" value="Periplasmic binding protein-like I"/>
    <property type="match status" value="1"/>
</dbReference>
<dbReference type="Proteomes" id="UP000280668">
    <property type="component" value="Unassembled WGS sequence"/>
</dbReference>
<evidence type="ECO:0000256" key="4">
    <source>
        <dbReference type="ARBA" id="ARBA00023163"/>
    </source>
</evidence>
<dbReference type="SMART" id="SM00354">
    <property type="entry name" value="HTH_LACI"/>
    <property type="match status" value="1"/>
</dbReference>
<evidence type="ECO:0000313" key="8">
    <source>
        <dbReference type="Proteomes" id="UP000280668"/>
    </source>
</evidence>
<dbReference type="InterPro" id="IPR046335">
    <property type="entry name" value="LacI/GalR-like_sensor"/>
</dbReference>
<dbReference type="InterPro" id="IPR010982">
    <property type="entry name" value="Lambda_DNA-bd_dom_sf"/>
</dbReference>
<comment type="caution">
    <text evidence="7">The sequence shown here is derived from an EMBL/GenBank/DDBJ whole genome shotgun (WGS) entry which is preliminary data.</text>
</comment>
<dbReference type="InterPro" id="IPR028082">
    <property type="entry name" value="Peripla_BP_I"/>
</dbReference>
<sequence length="365" mass="39040">MARRATQADVARLAQVSQTTVSMVLTGTGAAQRRVSGAVRERVLRAIEETGYAANPVAQRLAGGRTSIIGVYTYEAVFPVVAGDFYHPFLEGVEQAAEDAGVDLLMFTSLASKAGRGLTASGGVGRLRVADGCILVGRHSYPEDLADLLRRDFPFVFIGRRESAAGVVPYAGAGYAAATQEAVDQLIALGHRRIAALIESTEHESMRDRLEGYRTAVSRAGLEAISFEDPDPNSTELIDALEAAGITAAVAAPDLAAPLRRAALEREWSIPGDLSIVRLGDPERPEQIDGIDWTGFLTPRREMGAEALRLLLRQLADSPESLTQDDLQLHLPCIPHQGATVAPPGRSTPARETRSATARKKAQRA</sequence>
<keyword evidence="3" id="KW-0238">DNA-binding</keyword>
<feature type="domain" description="HTH lacI-type" evidence="6">
    <location>
        <begin position="5"/>
        <end position="63"/>
    </location>
</feature>
<dbReference type="SUPFAM" id="SSF47413">
    <property type="entry name" value="lambda repressor-like DNA-binding domains"/>
    <property type="match status" value="1"/>
</dbReference>
<dbReference type="Pfam" id="PF13377">
    <property type="entry name" value="Peripla_BP_3"/>
    <property type="match status" value="1"/>
</dbReference>
<keyword evidence="1" id="KW-0678">Repressor</keyword>
<feature type="region of interest" description="Disordered" evidence="5">
    <location>
        <begin position="335"/>
        <end position="365"/>
    </location>
</feature>
<dbReference type="EMBL" id="RKHK01000001">
    <property type="protein sequence ID" value="ROR73816.1"/>
    <property type="molecule type" value="Genomic_DNA"/>
</dbReference>
<evidence type="ECO:0000313" key="7">
    <source>
        <dbReference type="EMBL" id="ROR73816.1"/>
    </source>
</evidence>
<evidence type="ECO:0000256" key="3">
    <source>
        <dbReference type="ARBA" id="ARBA00023125"/>
    </source>
</evidence>
<dbReference type="CDD" id="cd06267">
    <property type="entry name" value="PBP1_LacI_sugar_binding-like"/>
    <property type="match status" value="1"/>
</dbReference>
<dbReference type="PANTHER" id="PTHR30146">
    <property type="entry name" value="LACI-RELATED TRANSCRIPTIONAL REPRESSOR"/>
    <property type="match status" value="1"/>
</dbReference>
<dbReference type="GO" id="GO:0003700">
    <property type="term" value="F:DNA-binding transcription factor activity"/>
    <property type="evidence" value="ECO:0007669"/>
    <property type="project" value="TreeGrafter"/>
</dbReference>
<evidence type="ECO:0000256" key="2">
    <source>
        <dbReference type="ARBA" id="ARBA00023015"/>
    </source>
</evidence>
<organism evidence="7 8">
    <name type="scientific">Bogoriella caseilytica</name>
    <dbReference type="NCBI Taxonomy" id="56055"/>
    <lineage>
        <taxon>Bacteria</taxon>
        <taxon>Bacillati</taxon>
        <taxon>Actinomycetota</taxon>
        <taxon>Actinomycetes</taxon>
        <taxon>Micrococcales</taxon>
        <taxon>Bogoriellaceae</taxon>
        <taxon>Bogoriella</taxon>
    </lineage>
</organism>
<dbReference type="AlphaFoldDB" id="A0A3N2BEW9"/>
<keyword evidence="2" id="KW-0805">Transcription regulation</keyword>
<evidence type="ECO:0000256" key="5">
    <source>
        <dbReference type="SAM" id="MobiDB-lite"/>
    </source>
</evidence>
<dbReference type="Gene3D" id="1.10.260.40">
    <property type="entry name" value="lambda repressor-like DNA-binding domains"/>
    <property type="match status" value="1"/>
</dbReference>
<dbReference type="Gene3D" id="3.40.50.2300">
    <property type="match status" value="2"/>
</dbReference>
<name>A0A3N2BEW9_9MICO</name>
<keyword evidence="4" id="KW-0804">Transcription</keyword>
<dbReference type="InterPro" id="IPR000843">
    <property type="entry name" value="HTH_LacI"/>
</dbReference>
<accession>A0A3N2BEW9</accession>
<evidence type="ECO:0000259" key="6">
    <source>
        <dbReference type="PROSITE" id="PS50932"/>
    </source>
</evidence>
<proteinExistence type="predicted"/>
<dbReference type="Pfam" id="PF00356">
    <property type="entry name" value="LacI"/>
    <property type="match status" value="1"/>
</dbReference>